<protein>
    <submittedName>
        <fullName evidence="2">Uncharacterized protein</fullName>
    </submittedName>
</protein>
<gene>
    <name evidence="2" type="ORF">EYF80_016604</name>
</gene>
<evidence type="ECO:0000313" key="3">
    <source>
        <dbReference type="Proteomes" id="UP000314294"/>
    </source>
</evidence>
<comment type="caution">
    <text evidence="2">The sequence shown here is derived from an EMBL/GenBank/DDBJ whole genome shotgun (WGS) entry which is preliminary data.</text>
</comment>
<sequence>MCVSSLEKELSSVYFPLIYVFLLKKADNRSASLSVTWYGMQEVRMASTVRLDFDSSAMLCSHRCSHDDEDVSGLIELFIFMQLLPQLPKHLRPREGKSVSSSQTVCHRHPVPWDPEEASEEPTALNTDNQLQQTLTGRTDNMNEPLHHCSLVVELSVNTVRDSNNCSNQFTSKELVN</sequence>
<evidence type="ECO:0000256" key="1">
    <source>
        <dbReference type="SAM" id="MobiDB-lite"/>
    </source>
</evidence>
<dbReference type="AlphaFoldDB" id="A0A4Z2I572"/>
<keyword evidence="3" id="KW-1185">Reference proteome</keyword>
<accession>A0A4Z2I572</accession>
<name>A0A4Z2I572_9TELE</name>
<reference evidence="2 3" key="1">
    <citation type="submission" date="2019-03" db="EMBL/GenBank/DDBJ databases">
        <title>First draft genome of Liparis tanakae, snailfish: a comprehensive survey of snailfish specific genes.</title>
        <authorList>
            <person name="Kim W."/>
            <person name="Song I."/>
            <person name="Jeong J.-H."/>
            <person name="Kim D."/>
            <person name="Kim S."/>
            <person name="Ryu S."/>
            <person name="Song J.Y."/>
            <person name="Lee S.K."/>
        </authorList>
    </citation>
    <scope>NUCLEOTIDE SEQUENCE [LARGE SCALE GENOMIC DNA]</scope>
    <source>
        <tissue evidence="2">Muscle</tissue>
    </source>
</reference>
<proteinExistence type="predicted"/>
<evidence type="ECO:0000313" key="2">
    <source>
        <dbReference type="EMBL" id="TNN73118.1"/>
    </source>
</evidence>
<dbReference type="Proteomes" id="UP000314294">
    <property type="component" value="Unassembled WGS sequence"/>
</dbReference>
<feature type="region of interest" description="Disordered" evidence="1">
    <location>
        <begin position="94"/>
        <end position="128"/>
    </location>
</feature>
<dbReference type="EMBL" id="SRLO01000128">
    <property type="protein sequence ID" value="TNN73118.1"/>
    <property type="molecule type" value="Genomic_DNA"/>
</dbReference>
<organism evidence="2 3">
    <name type="scientific">Liparis tanakae</name>
    <name type="common">Tanaka's snailfish</name>
    <dbReference type="NCBI Taxonomy" id="230148"/>
    <lineage>
        <taxon>Eukaryota</taxon>
        <taxon>Metazoa</taxon>
        <taxon>Chordata</taxon>
        <taxon>Craniata</taxon>
        <taxon>Vertebrata</taxon>
        <taxon>Euteleostomi</taxon>
        <taxon>Actinopterygii</taxon>
        <taxon>Neopterygii</taxon>
        <taxon>Teleostei</taxon>
        <taxon>Neoteleostei</taxon>
        <taxon>Acanthomorphata</taxon>
        <taxon>Eupercaria</taxon>
        <taxon>Perciformes</taxon>
        <taxon>Cottioidei</taxon>
        <taxon>Cottales</taxon>
        <taxon>Liparidae</taxon>
        <taxon>Liparis</taxon>
    </lineage>
</organism>